<gene>
    <name evidence="1" type="ORF">BB934_09645</name>
</gene>
<sequence>MRTLTAFKLVRMVQGEHRTEAEFEGTGAEGGQEITLILNNIDAQDVDLQVGERYTLDVQRFYPEERISAVPEN</sequence>
<dbReference type="OrthoDB" id="8020579at2"/>
<reference evidence="1" key="1">
    <citation type="submission" date="2016-07" db="EMBL/GenBank/DDBJ databases">
        <title>Microvirga ossetica sp. nov. a new species of rhizobia isolated from root nodules of the legume species Vicia alpestris Steven originated from North Ossetia region in the Caucasus.</title>
        <authorList>
            <person name="Safronova V.I."/>
            <person name="Kuznetsova I.G."/>
            <person name="Sazanova A.L."/>
            <person name="Belimov A."/>
            <person name="Andronov E."/>
            <person name="Osledkin Y.S."/>
            <person name="Onishchuk O.P."/>
            <person name="Kurchak O.N."/>
            <person name="Shaposhnikov A.I."/>
            <person name="Willems A."/>
            <person name="Tikhonovich I.A."/>
        </authorList>
    </citation>
    <scope>NUCLEOTIDE SEQUENCE [LARGE SCALE GENOMIC DNA]</scope>
    <source>
        <strain evidence="1">V5/3M</strain>
    </source>
</reference>
<name>A0A1B2EEQ1_9HYPH</name>
<protein>
    <submittedName>
        <fullName evidence="1">Uncharacterized protein</fullName>
    </submittedName>
</protein>
<dbReference type="EMBL" id="CP016616">
    <property type="protein sequence ID" value="ANY78461.1"/>
    <property type="molecule type" value="Genomic_DNA"/>
</dbReference>
<accession>A0A1B2EEQ1</accession>
<proteinExistence type="predicted"/>
<dbReference type="AlphaFoldDB" id="A0A1B2EEQ1"/>
<evidence type="ECO:0000313" key="1">
    <source>
        <dbReference type="EMBL" id="ANY78461.1"/>
    </source>
</evidence>
<dbReference type="RefSeq" id="WP_099509453.1">
    <property type="nucleotide sequence ID" value="NZ_CP016616.1"/>
</dbReference>
<dbReference type="KEGG" id="moc:BB934_09645"/>
<organism evidence="1">
    <name type="scientific">Microvirga ossetica</name>
    <dbReference type="NCBI Taxonomy" id="1882682"/>
    <lineage>
        <taxon>Bacteria</taxon>
        <taxon>Pseudomonadati</taxon>
        <taxon>Pseudomonadota</taxon>
        <taxon>Alphaproteobacteria</taxon>
        <taxon>Hyphomicrobiales</taxon>
        <taxon>Methylobacteriaceae</taxon>
        <taxon>Microvirga</taxon>
    </lineage>
</organism>